<evidence type="ECO:0000313" key="13">
    <source>
        <dbReference type="Proteomes" id="UP000502549"/>
    </source>
</evidence>
<dbReference type="InterPro" id="IPR004412">
    <property type="entry name" value="GatA"/>
</dbReference>
<evidence type="ECO:0000256" key="1">
    <source>
        <dbReference type="ARBA" id="ARBA00008069"/>
    </source>
</evidence>
<dbReference type="AlphaFoldDB" id="A0A7Z3GSN4"/>
<dbReference type="Gene3D" id="3.90.1300.10">
    <property type="entry name" value="Amidase signature (AS) domain"/>
    <property type="match status" value="1"/>
</dbReference>
<feature type="active site" description="Acyl-ester intermediate" evidence="10">
    <location>
        <position position="176"/>
    </location>
</feature>
<evidence type="ECO:0000256" key="9">
    <source>
        <dbReference type="ARBA" id="ARBA00047407"/>
    </source>
</evidence>
<comment type="catalytic activity">
    <reaction evidence="9 10">
        <text>L-glutamyl-tRNA(Gln) + L-glutamine + ATP + H2O = L-glutaminyl-tRNA(Gln) + L-glutamate + ADP + phosphate + H(+)</text>
        <dbReference type="Rhea" id="RHEA:17521"/>
        <dbReference type="Rhea" id="RHEA-COMP:9681"/>
        <dbReference type="Rhea" id="RHEA-COMP:9684"/>
        <dbReference type="ChEBI" id="CHEBI:15377"/>
        <dbReference type="ChEBI" id="CHEBI:15378"/>
        <dbReference type="ChEBI" id="CHEBI:29985"/>
        <dbReference type="ChEBI" id="CHEBI:30616"/>
        <dbReference type="ChEBI" id="CHEBI:43474"/>
        <dbReference type="ChEBI" id="CHEBI:58359"/>
        <dbReference type="ChEBI" id="CHEBI:78520"/>
        <dbReference type="ChEBI" id="CHEBI:78521"/>
        <dbReference type="ChEBI" id="CHEBI:456216"/>
        <dbReference type="EC" id="6.3.5.7"/>
    </reaction>
</comment>
<dbReference type="GO" id="GO:0006412">
    <property type="term" value="P:translation"/>
    <property type="evidence" value="ECO:0007669"/>
    <property type="project" value="UniProtKB-UniRule"/>
</dbReference>
<keyword evidence="12" id="KW-0808">Transferase</keyword>
<evidence type="ECO:0000256" key="8">
    <source>
        <dbReference type="ARBA" id="ARBA00022917"/>
    </source>
</evidence>
<evidence type="ECO:0000256" key="3">
    <source>
        <dbReference type="ARBA" id="ARBA00012739"/>
    </source>
</evidence>
<dbReference type="RefSeq" id="WP_169941715.1">
    <property type="nucleotide sequence ID" value="NZ_CP048833.1"/>
</dbReference>
<dbReference type="SUPFAM" id="SSF75304">
    <property type="entry name" value="Amidase signature (AS) enzymes"/>
    <property type="match status" value="1"/>
</dbReference>
<dbReference type="GO" id="GO:0005524">
    <property type="term" value="F:ATP binding"/>
    <property type="evidence" value="ECO:0007669"/>
    <property type="project" value="UniProtKB-KW"/>
</dbReference>
<dbReference type="InterPro" id="IPR020556">
    <property type="entry name" value="Amidase_CS"/>
</dbReference>
<dbReference type="PANTHER" id="PTHR11895">
    <property type="entry name" value="TRANSAMIDASE"/>
    <property type="match status" value="1"/>
</dbReference>
<accession>A0A7Z3GSN4</accession>
<dbReference type="Proteomes" id="UP000502549">
    <property type="component" value="Chromosome"/>
</dbReference>
<evidence type="ECO:0000259" key="11">
    <source>
        <dbReference type="Pfam" id="PF01425"/>
    </source>
</evidence>
<sequence length="484" mass="51702">MLHQLTLAEVARGLADKQFSAQELATALLARIQQLDPQLNSFITVTEENALAQAKAADERRAKGETGALLGAPIAHKDLFCTQGVRTSCGSKILDAFVSPYDATVVERLADAGTVSLGKLNMDEFAMGSANESSHYGAVKNPWDTTRVPGGSSGGSAAAVAARLIPAATGTDTGGSIRQPAALTNLTGIKPTYGRVSRWGMIAYASSLDQGGPLARTAEDCALMLGAMAGFDPKDSTCVDQPVDDYLAALAKPLTGLRIGLPKEYFGAGLDSRIADAVMKVVEQLKQLGAVVKEISLPNMQHAIPAYYVIAPAEASSNLSRFDGVRYGYRCEDPKDLQDLYKRSRAEGFGAEVKNRIMVGTYALSAGYYDAYYLKAQKIRRLIKNDFTSAFAEVDVILGPTTPNPAWKLGEKNNDPVAQYLEDIYTITANLAGIPGLSMPAGFVDGLPVGVQLLAPYFQEGRLLNVAHQYQLATDWHKQAPAGF</sequence>
<dbReference type="EC" id="6.3.5.7" evidence="3 10"/>
<evidence type="ECO:0000256" key="5">
    <source>
        <dbReference type="ARBA" id="ARBA00022598"/>
    </source>
</evidence>
<keyword evidence="13" id="KW-1185">Reference proteome</keyword>
<evidence type="ECO:0000313" key="12">
    <source>
        <dbReference type="EMBL" id="QJP11400.1"/>
    </source>
</evidence>
<dbReference type="KEGG" id="pmui:G4G71_27205"/>
<evidence type="ECO:0000256" key="2">
    <source>
        <dbReference type="ARBA" id="ARBA00011123"/>
    </source>
</evidence>
<name>A0A7Z3GSN4_9PSED</name>
<feature type="active site" description="Charge relay system" evidence="10">
    <location>
        <position position="152"/>
    </location>
</feature>
<gene>
    <name evidence="10 12" type="primary">gatA</name>
    <name evidence="12" type="ORF">G4G71_27205</name>
</gene>
<evidence type="ECO:0000256" key="10">
    <source>
        <dbReference type="HAMAP-Rule" id="MF_00120"/>
    </source>
</evidence>
<dbReference type="Pfam" id="PF01425">
    <property type="entry name" value="Amidase"/>
    <property type="match status" value="1"/>
</dbReference>
<dbReference type="PANTHER" id="PTHR11895:SF151">
    <property type="entry name" value="GLUTAMYL-TRNA(GLN) AMIDOTRANSFERASE SUBUNIT A"/>
    <property type="match status" value="1"/>
</dbReference>
<dbReference type="HAMAP" id="MF_00120">
    <property type="entry name" value="GatA"/>
    <property type="match status" value="1"/>
</dbReference>
<comment type="function">
    <text evidence="10">Allows the formation of correctly charged Gln-tRNA(Gln) through the transamidation of misacylated Glu-tRNA(Gln) in organisms which lack glutaminyl-tRNA synthetase. The reaction takes place in the presence of glutamine and ATP through an activated gamma-phospho-Glu-tRNA(Gln).</text>
</comment>
<proteinExistence type="inferred from homology"/>
<dbReference type="InterPro" id="IPR036928">
    <property type="entry name" value="AS_sf"/>
</dbReference>
<reference evidence="12 13" key="1">
    <citation type="submission" date="2020-02" db="EMBL/GenBank/DDBJ databases">
        <title>Complete genome sequence of Pseudomonas multiresinivorans ORNL1.</title>
        <authorList>
            <person name="Podar M."/>
        </authorList>
    </citation>
    <scope>NUCLEOTIDE SEQUENCE [LARGE SCALE GENOMIC DNA]</scope>
    <source>
        <strain evidence="13">populi</strain>
    </source>
</reference>
<keyword evidence="8 10" id="KW-0648">Protein biosynthesis</keyword>
<organism evidence="12 13">
    <name type="scientific">Pseudomonas multiresinivorans</name>
    <dbReference type="NCBI Taxonomy" id="95301"/>
    <lineage>
        <taxon>Bacteria</taxon>
        <taxon>Pseudomonadati</taxon>
        <taxon>Pseudomonadota</taxon>
        <taxon>Gammaproteobacteria</taxon>
        <taxon>Pseudomonadales</taxon>
        <taxon>Pseudomonadaceae</taxon>
        <taxon>Pseudomonas</taxon>
    </lineage>
</organism>
<evidence type="ECO:0000256" key="4">
    <source>
        <dbReference type="ARBA" id="ARBA00014428"/>
    </source>
</evidence>
<dbReference type="GO" id="GO:0050567">
    <property type="term" value="F:glutaminyl-tRNA synthase (glutamine-hydrolyzing) activity"/>
    <property type="evidence" value="ECO:0007669"/>
    <property type="project" value="UniProtKB-UniRule"/>
</dbReference>
<dbReference type="InterPro" id="IPR000120">
    <property type="entry name" value="Amidase"/>
</dbReference>
<evidence type="ECO:0000256" key="6">
    <source>
        <dbReference type="ARBA" id="ARBA00022741"/>
    </source>
</evidence>
<dbReference type="GO" id="GO:0030956">
    <property type="term" value="C:glutamyl-tRNA(Gln) amidotransferase complex"/>
    <property type="evidence" value="ECO:0007669"/>
    <property type="project" value="InterPro"/>
</dbReference>
<keyword evidence="5 10" id="KW-0436">Ligase</keyword>
<comment type="subunit">
    <text evidence="2 10">Heterotrimer of A, B and C subunits.</text>
</comment>
<keyword evidence="7 10" id="KW-0067">ATP-binding</keyword>
<dbReference type="NCBIfam" id="TIGR00132">
    <property type="entry name" value="gatA"/>
    <property type="match status" value="1"/>
</dbReference>
<evidence type="ECO:0000256" key="7">
    <source>
        <dbReference type="ARBA" id="ARBA00022840"/>
    </source>
</evidence>
<protein>
    <recommendedName>
        <fullName evidence="4 10">Glutamyl-tRNA(Gln) amidotransferase subunit A</fullName>
        <shortName evidence="10">Glu-ADT subunit A</shortName>
        <ecNumber evidence="3 10">6.3.5.7</ecNumber>
    </recommendedName>
</protein>
<dbReference type="EMBL" id="CP048833">
    <property type="protein sequence ID" value="QJP11400.1"/>
    <property type="molecule type" value="Genomic_DNA"/>
</dbReference>
<dbReference type="InterPro" id="IPR023631">
    <property type="entry name" value="Amidase_dom"/>
</dbReference>
<dbReference type="PROSITE" id="PS00571">
    <property type="entry name" value="AMIDASES"/>
    <property type="match status" value="1"/>
</dbReference>
<feature type="domain" description="Amidase" evidence="11">
    <location>
        <begin position="23"/>
        <end position="464"/>
    </location>
</feature>
<feature type="active site" description="Charge relay system" evidence="10">
    <location>
        <position position="77"/>
    </location>
</feature>
<comment type="similarity">
    <text evidence="1 10">Belongs to the amidase family. GatA subfamily.</text>
</comment>
<keyword evidence="6 10" id="KW-0547">Nucleotide-binding</keyword>
<dbReference type="GO" id="GO:0016740">
    <property type="term" value="F:transferase activity"/>
    <property type="evidence" value="ECO:0007669"/>
    <property type="project" value="UniProtKB-KW"/>
</dbReference>